<dbReference type="InterPro" id="IPR014718">
    <property type="entry name" value="GH-type_carb-bd"/>
</dbReference>
<evidence type="ECO:0000256" key="1">
    <source>
        <dbReference type="ARBA" id="ARBA00001913"/>
    </source>
</evidence>
<gene>
    <name evidence="4" type="ORF">F5984_05245</name>
</gene>
<keyword evidence="5" id="KW-1185">Reference proteome</keyword>
<dbReference type="SUPFAM" id="SSF74650">
    <property type="entry name" value="Galactose mutarotase-like"/>
    <property type="match status" value="1"/>
</dbReference>
<dbReference type="PANTHER" id="PTHR11122:SF13">
    <property type="entry name" value="GLUCOSE-6-PHOSPHATE 1-EPIMERASE"/>
    <property type="match status" value="1"/>
</dbReference>
<evidence type="ECO:0000313" key="4">
    <source>
        <dbReference type="EMBL" id="KAB7731638.1"/>
    </source>
</evidence>
<accession>A0A7J5U1W3</accession>
<dbReference type="RefSeq" id="WP_152123249.1">
    <property type="nucleotide sequence ID" value="NZ_WELI01000002.1"/>
</dbReference>
<dbReference type="InterPro" id="IPR011013">
    <property type="entry name" value="Gal_mutarotase_sf_dom"/>
</dbReference>
<dbReference type="Gene3D" id="2.70.98.10">
    <property type="match status" value="1"/>
</dbReference>
<proteinExistence type="predicted"/>
<dbReference type="InterPro" id="IPR008183">
    <property type="entry name" value="Aldose_1/G6P_1-epimerase"/>
</dbReference>
<evidence type="ECO:0000256" key="3">
    <source>
        <dbReference type="ARBA" id="ARBA00022837"/>
    </source>
</evidence>
<dbReference type="CDD" id="cd09024">
    <property type="entry name" value="Aldose_epim_lacX"/>
    <property type="match status" value="1"/>
</dbReference>
<comment type="caution">
    <text evidence="4">The sequence shown here is derived from an EMBL/GenBank/DDBJ whole genome shotgun (WGS) entry which is preliminary data.</text>
</comment>
<dbReference type="Pfam" id="PF01263">
    <property type="entry name" value="Aldose_epim"/>
    <property type="match status" value="1"/>
</dbReference>
<dbReference type="PANTHER" id="PTHR11122">
    <property type="entry name" value="APOSPORY-ASSOCIATED PROTEIN C-RELATED"/>
    <property type="match status" value="1"/>
</dbReference>
<evidence type="ECO:0000256" key="2">
    <source>
        <dbReference type="ARBA" id="ARBA00011245"/>
    </source>
</evidence>
<comment type="subunit">
    <text evidence="2">Monomer.</text>
</comment>
<dbReference type="GO" id="GO:0030246">
    <property type="term" value="F:carbohydrate binding"/>
    <property type="evidence" value="ECO:0007669"/>
    <property type="project" value="InterPro"/>
</dbReference>
<protein>
    <submittedName>
        <fullName evidence="4">Aldose 1-epimerase family protein</fullName>
    </submittedName>
</protein>
<sequence>MLSNDILSVSIRPQGAELTSVFHKPSGTEHLWQGDPAVWGWHAPNLFPVVGGCLNNQIWVDGQAYPMGRHGFTRQSVFTLAEHTDTTARFVLTDSDETRASYPYRFVFEIIYTLEGATLAITYRVRNTDDRPVFFSVGAHPAFNVPFGANEDLTDYWLEFEYTEPLETHLLSPEGYFTGQTESIEQVDNRIPLTKHLFDKDALVLKNLRSREVRIRSKNHDRAVTVRFNDFPYLGIWAKPGAPFVCIEPWLGYADSVGEPVPFSQKEAIQQVGVGEVFEATFTITL</sequence>
<name>A0A7J5U1W3_9BACT</name>
<dbReference type="Proteomes" id="UP000488299">
    <property type="component" value="Unassembled WGS sequence"/>
</dbReference>
<keyword evidence="3" id="KW-0106">Calcium</keyword>
<dbReference type="GO" id="GO:0016853">
    <property type="term" value="F:isomerase activity"/>
    <property type="evidence" value="ECO:0007669"/>
    <property type="project" value="InterPro"/>
</dbReference>
<dbReference type="AlphaFoldDB" id="A0A7J5U1W3"/>
<dbReference type="InterPro" id="IPR037481">
    <property type="entry name" value="LacX"/>
</dbReference>
<evidence type="ECO:0000313" key="5">
    <source>
        <dbReference type="Proteomes" id="UP000488299"/>
    </source>
</evidence>
<dbReference type="EMBL" id="WELI01000002">
    <property type="protein sequence ID" value="KAB7731638.1"/>
    <property type="molecule type" value="Genomic_DNA"/>
</dbReference>
<comment type="cofactor">
    <cofactor evidence="1">
        <name>Ca(2+)</name>
        <dbReference type="ChEBI" id="CHEBI:29108"/>
    </cofactor>
</comment>
<dbReference type="GO" id="GO:0005975">
    <property type="term" value="P:carbohydrate metabolic process"/>
    <property type="evidence" value="ECO:0007669"/>
    <property type="project" value="InterPro"/>
</dbReference>
<organism evidence="4 5">
    <name type="scientific">Rudanella paleaurantiibacter</name>
    <dbReference type="NCBI Taxonomy" id="2614655"/>
    <lineage>
        <taxon>Bacteria</taxon>
        <taxon>Pseudomonadati</taxon>
        <taxon>Bacteroidota</taxon>
        <taxon>Cytophagia</taxon>
        <taxon>Cytophagales</taxon>
        <taxon>Cytophagaceae</taxon>
        <taxon>Rudanella</taxon>
    </lineage>
</organism>
<reference evidence="4 5" key="1">
    <citation type="submission" date="2019-10" db="EMBL/GenBank/DDBJ databases">
        <title>Rudanella paleaurantiibacter sp. nov., isolated from sludge.</title>
        <authorList>
            <person name="Xu S.Q."/>
        </authorList>
    </citation>
    <scope>NUCLEOTIDE SEQUENCE [LARGE SCALE GENOMIC DNA]</scope>
    <source>
        <strain evidence="4 5">HX-22-17</strain>
    </source>
</reference>